<evidence type="ECO:0000256" key="1">
    <source>
        <dbReference type="SAM" id="SignalP"/>
    </source>
</evidence>
<sequence length="149" mass="15896">MNSGSSFSSSSLSALAAMSASLSSVSMAAPSACPSEFRHPRCEQKGCDSNGVAEQMSPLSGCSRATTSLVMCLLSEIQRDHSLYENTPRYLSRSPVRLARMRSSSSAEMGAEDMSSAALSHFLTSSSPCVKWWKKPVRGAELPLRPTAL</sequence>
<name>A0A6B0UUZ2_IXORI</name>
<feature type="signal peptide" evidence="1">
    <location>
        <begin position="1"/>
        <end position="28"/>
    </location>
</feature>
<dbReference type="EMBL" id="GIFC01011560">
    <property type="protein sequence ID" value="MXU93643.1"/>
    <property type="molecule type" value="Transcribed_RNA"/>
</dbReference>
<reference evidence="2" key="1">
    <citation type="submission" date="2019-12" db="EMBL/GenBank/DDBJ databases">
        <title>An insight into the sialome of adult female Ixodes ricinus ticks feeding for 6 days.</title>
        <authorList>
            <person name="Perner J."/>
            <person name="Ribeiro J.M.C."/>
        </authorList>
    </citation>
    <scope>NUCLEOTIDE SEQUENCE</scope>
    <source>
        <strain evidence="2">Semi-engorged</strain>
        <tissue evidence="2">Salivary glands</tissue>
    </source>
</reference>
<keyword evidence="1" id="KW-0732">Signal</keyword>
<accession>A0A6B0UUZ2</accession>
<dbReference type="AlphaFoldDB" id="A0A6B0UUZ2"/>
<organism evidence="2">
    <name type="scientific">Ixodes ricinus</name>
    <name type="common">Common tick</name>
    <name type="synonym">Acarus ricinus</name>
    <dbReference type="NCBI Taxonomy" id="34613"/>
    <lineage>
        <taxon>Eukaryota</taxon>
        <taxon>Metazoa</taxon>
        <taxon>Ecdysozoa</taxon>
        <taxon>Arthropoda</taxon>
        <taxon>Chelicerata</taxon>
        <taxon>Arachnida</taxon>
        <taxon>Acari</taxon>
        <taxon>Parasitiformes</taxon>
        <taxon>Ixodida</taxon>
        <taxon>Ixodoidea</taxon>
        <taxon>Ixodidae</taxon>
        <taxon>Ixodinae</taxon>
        <taxon>Ixodes</taxon>
    </lineage>
</organism>
<evidence type="ECO:0000313" key="2">
    <source>
        <dbReference type="EMBL" id="MXU93643.1"/>
    </source>
</evidence>
<feature type="chain" id="PRO_5025662533" evidence="1">
    <location>
        <begin position="29"/>
        <end position="149"/>
    </location>
</feature>
<protein>
    <submittedName>
        <fullName evidence="2">Putative secreted protein</fullName>
    </submittedName>
</protein>
<proteinExistence type="predicted"/>